<dbReference type="PROSITE" id="PS50983">
    <property type="entry name" value="FE_B12_PBP"/>
    <property type="match status" value="1"/>
</dbReference>
<evidence type="ECO:0000256" key="4">
    <source>
        <dbReference type="ARBA" id="ARBA00022729"/>
    </source>
</evidence>
<reference evidence="6 7" key="1">
    <citation type="submission" date="2020-10" db="EMBL/GenBank/DDBJ databases">
        <authorList>
            <person name="Castelo-Branco R."/>
            <person name="Eusebio N."/>
            <person name="Adriana R."/>
            <person name="Vieira A."/>
            <person name="Brugerolle De Fraissinette N."/>
            <person name="Rezende De Castro R."/>
            <person name="Schneider M.P."/>
            <person name="Vasconcelos V."/>
            <person name="Leao P.N."/>
        </authorList>
    </citation>
    <scope>NUCLEOTIDE SEQUENCE [LARGE SCALE GENOMIC DNA]</scope>
    <source>
        <strain evidence="6 7">LEGE 06123</strain>
    </source>
</reference>
<evidence type="ECO:0000259" key="5">
    <source>
        <dbReference type="PROSITE" id="PS50983"/>
    </source>
</evidence>
<keyword evidence="4" id="KW-0732">Signal</keyword>
<evidence type="ECO:0000256" key="2">
    <source>
        <dbReference type="ARBA" id="ARBA00008814"/>
    </source>
</evidence>
<comment type="subcellular location">
    <subcellularLocation>
        <location evidence="1">Cell envelope</location>
    </subcellularLocation>
</comment>
<dbReference type="Proteomes" id="UP000651156">
    <property type="component" value="Unassembled WGS sequence"/>
</dbReference>
<dbReference type="EMBL" id="JADEWN010000014">
    <property type="protein sequence ID" value="MBE9190284.1"/>
    <property type="molecule type" value="Genomic_DNA"/>
</dbReference>
<organism evidence="6 7">
    <name type="scientific">Gloeocapsopsis crepidinum LEGE 06123</name>
    <dbReference type="NCBI Taxonomy" id="588587"/>
    <lineage>
        <taxon>Bacteria</taxon>
        <taxon>Bacillati</taxon>
        <taxon>Cyanobacteriota</taxon>
        <taxon>Cyanophyceae</taxon>
        <taxon>Oscillatoriophycideae</taxon>
        <taxon>Chroococcales</taxon>
        <taxon>Chroococcaceae</taxon>
        <taxon>Gloeocapsopsis</taxon>
    </lineage>
</organism>
<name>A0ABR9UPT9_9CHRO</name>
<dbReference type="PANTHER" id="PTHR30532:SF25">
    <property type="entry name" value="IRON(III) DICITRATE-BINDING PERIPLASMIC PROTEIN"/>
    <property type="match status" value="1"/>
</dbReference>
<keyword evidence="7" id="KW-1185">Reference proteome</keyword>
<dbReference type="Pfam" id="PF01497">
    <property type="entry name" value="Peripla_BP_2"/>
    <property type="match status" value="1"/>
</dbReference>
<accession>A0ABR9UPT9</accession>
<evidence type="ECO:0000256" key="3">
    <source>
        <dbReference type="ARBA" id="ARBA00022448"/>
    </source>
</evidence>
<dbReference type="CDD" id="cd01146">
    <property type="entry name" value="FhuD"/>
    <property type="match status" value="1"/>
</dbReference>
<evidence type="ECO:0000256" key="1">
    <source>
        <dbReference type="ARBA" id="ARBA00004196"/>
    </source>
</evidence>
<proteinExistence type="inferred from homology"/>
<keyword evidence="3" id="KW-0813">Transport</keyword>
<evidence type="ECO:0000313" key="6">
    <source>
        <dbReference type="EMBL" id="MBE9190284.1"/>
    </source>
</evidence>
<protein>
    <submittedName>
        <fullName evidence="6">Iron-siderophore ABC transporter substrate-binding protein</fullName>
    </submittedName>
</protein>
<dbReference type="Gene3D" id="3.40.50.1980">
    <property type="entry name" value="Nitrogenase molybdenum iron protein domain"/>
    <property type="match status" value="2"/>
</dbReference>
<dbReference type="InterPro" id="IPR002491">
    <property type="entry name" value="ABC_transptr_periplasmic_BD"/>
</dbReference>
<sequence>MTFTYLLVIACSNQIATKGNPRGQFTTSECQVTKHQLGESCIPTNPQRIIVTDETVLDAVVGLGFKPIAAAESNALGSRGPQFGNKIEGIISIGKESLLNLEKIVELQPDLILGLEIGAENYGIFSKIAPTVSIQFDETAWKETLQLLGKMLNRETQASQALNLYQQRVEKLRAAIEQKHQNTEVSIIRFYGGSPLTQFQNQFSFPVKILEEVGLSIPEAQKKVSNPADSYVLVGLESIELLDADVMFVALDPGSENNFKRYRDNQIWQLLNVVKNNRIYTVNSGYWIVGNILCANAILDDISQYLLGAGSKISSQ</sequence>
<comment type="similarity">
    <text evidence="2">Belongs to the bacterial solute-binding protein 8 family.</text>
</comment>
<comment type="caution">
    <text evidence="6">The sequence shown here is derived from an EMBL/GenBank/DDBJ whole genome shotgun (WGS) entry which is preliminary data.</text>
</comment>
<evidence type="ECO:0000313" key="7">
    <source>
        <dbReference type="Proteomes" id="UP000651156"/>
    </source>
</evidence>
<dbReference type="SUPFAM" id="SSF53807">
    <property type="entry name" value="Helical backbone' metal receptor"/>
    <property type="match status" value="1"/>
</dbReference>
<dbReference type="PANTHER" id="PTHR30532">
    <property type="entry name" value="IRON III DICITRATE-BINDING PERIPLASMIC PROTEIN"/>
    <property type="match status" value="1"/>
</dbReference>
<dbReference type="InterPro" id="IPR051313">
    <property type="entry name" value="Bact_iron-sidero_bind"/>
</dbReference>
<feature type="domain" description="Fe/B12 periplasmic-binding" evidence="5">
    <location>
        <begin position="48"/>
        <end position="310"/>
    </location>
</feature>
<gene>
    <name evidence="6" type="ORF">IQ230_07905</name>
</gene>